<evidence type="ECO:0000256" key="5">
    <source>
        <dbReference type="PROSITE-ProRule" id="PRU01240"/>
    </source>
</evidence>
<dbReference type="InterPro" id="IPR015500">
    <property type="entry name" value="Peptidase_S8_subtilisin-rel"/>
</dbReference>
<dbReference type="SUPFAM" id="SSF52025">
    <property type="entry name" value="PA domain"/>
    <property type="match status" value="1"/>
</dbReference>
<dbReference type="GO" id="GO:0004252">
    <property type="term" value="F:serine-type endopeptidase activity"/>
    <property type="evidence" value="ECO:0007669"/>
    <property type="project" value="UniProtKB-UniRule"/>
</dbReference>
<dbReference type="Pfam" id="PF02225">
    <property type="entry name" value="PA"/>
    <property type="match status" value="1"/>
</dbReference>
<dbReference type="KEGG" id="xbc:ELE36_16155"/>
<dbReference type="SUPFAM" id="SSF52743">
    <property type="entry name" value="Subtilisin-like"/>
    <property type="match status" value="1"/>
</dbReference>
<comment type="similarity">
    <text evidence="5">Belongs to the peptidase S8 family.</text>
</comment>
<proteinExistence type="inferred from homology"/>
<dbReference type="InterPro" id="IPR045051">
    <property type="entry name" value="SBT"/>
</dbReference>
<evidence type="ECO:0000259" key="6">
    <source>
        <dbReference type="Pfam" id="PF00082"/>
    </source>
</evidence>
<dbReference type="PRINTS" id="PR00723">
    <property type="entry name" value="SUBTILISIN"/>
</dbReference>
<dbReference type="AlphaFoldDB" id="A0A411HMR3"/>
<evidence type="ECO:0000256" key="1">
    <source>
        <dbReference type="ARBA" id="ARBA00022670"/>
    </source>
</evidence>
<gene>
    <name evidence="8" type="ORF">ELE36_16155</name>
</gene>
<keyword evidence="2 5" id="KW-0378">Hydrolase</keyword>
<evidence type="ECO:0000313" key="8">
    <source>
        <dbReference type="EMBL" id="QBB71764.1"/>
    </source>
</evidence>
<dbReference type="OrthoDB" id="9790784at2"/>
<dbReference type="PROSITE" id="PS51892">
    <property type="entry name" value="SUBTILASE"/>
    <property type="match status" value="1"/>
</dbReference>
<dbReference type="InterPro" id="IPR023828">
    <property type="entry name" value="Peptidase_S8_Ser-AS"/>
</dbReference>
<keyword evidence="9" id="KW-1185">Reference proteome</keyword>
<reference evidence="8 9" key="1">
    <citation type="submission" date="2019-01" db="EMBL/GenBank/DDBJ databases">
        <title>Pseudolysobacter antarctica gen. nov., sp. nov., isolated from Fildes Peninsula, Antarctica.</title>
        <authorList>
            <person name="Wei Z."/>
            <person name="Peng F."/>
        </authorList>
    </citation>
    <scope>NUCLEOTIDE SEQUENCE [LARGE SCALE GENOMIC DNA]</scope>
    <source>
        <strain evidence="8 9">AQ6-296</strain>
    </source>
</reference>
<evidence type="ECO:0000313" key="9">
    <source>
        <dbReference type="Proteomes" id="UP000291562"/>
    </source>
</evidence>
<organism evidence="8 9">
    <name type="scientific">Pseudolysobacter antarcticus</name>
    <dbReference type="NCBI Taxonomy" id="2511995"/>
    <lineage>
        <taxon>Bacteria</taxon>
        <taxon>Pseudomonadati</taxon>
        <taxon>Pseudomonadota</taxon>
        <taxon>Gammaproteobacteria</taxon>
        <taxon>Lysobacterales</taxon>
        <taxon>Rhodanobacteraceae</taxon>
        <taxon>Pseudolysobacter</taxon>
    </lineage>
</organism>
<accession>A0A411HMR3</accession>
<dbReference type="Gene3D" id="3.40.50.200">
    <property type="entry name" value="Peptidase S8/S53 domain"/>
    <property type="match status" value="1"/>
</dbReference>
<dbReference type="PANTHER" id="PTHR10795">
    <property type="entry name" value="PROPROTEIN CONVERTASE SUBTILISIN/KEXIN"/>
    <property type="match status" value="1"/>
</dbReference>
<dbReference type="GO" id="GO:0006508">
    <property type="term" value="P:proteolysis"/>
    <property type="evidence" value="ECO:0007669"/>
    <property type="project" value="UniProtKB-KW"/>
</dbReference>
<keyword evidence="1 5" id="KW-0645">Protease</keyword>
<dbReference type="PROSITE" id="PS00138">
    <property type="entry name" value="SUBTILASE_SER"/>
    <property type="match status" value="1"/>
</dbReference>
<feature type="active site" description="Charge relay system" evidence="4 5">
    <location>
        <position position="289"/>
    </location>
</feature>
<keyword evidence="3 5" id="KW-0720">Serine protease</keyword>
<evidence type="ECO:0000256" key="3">
    <source>
        <dbReference type="ARBA" id="ARBA00022825"/>
    </source>
</evidence>
<dbReference type="Proteomes" id="UP000291562">
    <property type="component" value="Chromosome"/>
</dbReference>
<feature type="active site" description="Charge relay system" evidence="4 5">
    <location>
        <position position="639"/>
    </location>
</feature>
<dbReference type="InterPro" id="IPR003137">
    <property type="entry name" value="PA_domain"/>
</dbReference>
<sequence>MPRYAVTPFSQIVRTTRWWQPLLFVGIASTPSENRMHTSVRSITRALSIGLALIAAGFSGFIPSHAAEVTTVTAHPFAAAGSVSNTTDVQPYIITFSEAGVLHNTGTVAGLQSTAPKNVDGQRKLDVHSAAAQSYAKYLANQRSAYIDTINHMLGRTLVVTHHYAITANAIATDLSAAEAASVAAVSGVQSVRVAGQQQLTIYRGPKFIGADTIWSGSATPTHVGTTGKGIVVGDLDAGTSSSHPAFADDANCGFRALVPKLVAVDCSSTDINGYCHGANPQANPGFGHGVHTSSTIAGNTINAANSNPAPNLPGGVSMSGVAPCAAIHHYKVCETDSCDGASILAGVQNAIADQVDVLNFSISGGTDPWNDNDRDFLDAVNADIFVAAAAGNLQGAQTDPHSMVNHLGPWVMTVAASTQDQYIGAYMKVTGPGSVPPGIANLALTPGSTTTTVNSIDKSGLPLISYPTNLIGCSAEGGFPANYFLGAVAVIRRGECPFTEKISNAVAAGATRVLIGNNVNGTIAMDTTGAPSVPAFSLDGTSSDALLVFIAPLNPAGPPGDRIFSAGMESLAAASGGGIGWYRHLLVGATQGDVLASFSYRGPVDQDATKPNITAPGVNIYAASDVQDGNYAYMSGTSMATPHVTGAGALVRAVHPDWSVQEVKSALMMTAVNNNGVLDDGTTPWTSEDVGSGRVDLSKATLAGLTMDETYANFVAANPDGATPIAIKTLNLPDLRDMACALPSCSWSRTVRNRLASAGNWTISTTAAASFAVSASPASFTLAAGATQTIVFTATRSGAAPTVVLGNVILTESSGLAPPQHISVAIRQPPPPSVGCSSNSCSLVTDNYPGGTITNALGSQLNGLPHSMIWLNRFSPAPTDYPITLNTVQTAFDAANTDLGDTFDVFVYQDNDSYPSNGAVLKGSFAGQVITAPQDSFQTITIPGGLTLTGSGDILIALVTRKPSRFPASVDAGLPNRKRSWIGGVNGEVIPAAPDLSMLTMYRVDQLVLGFNFNWIIRAQGSNASGPIALGFDSSSLKSGK</sequence>
<dbReference type="EMBL" id="CP035704">
    <property type="protein sequence ID" value="QBB71764.1"/>
    <property type="molecule type" value="Genomic_DNA"/>
</dbReference>
<dbReference type="InterPro" id="IPR000209">
    <property type="entry name" value="Peptidase_S8/S53_dom"/>
</dbReference>
<evidence type="ECO:0000256" key="4">
    <source>
        <dbReference type="PIRSR" id="PIRSR615500-1"/>
    </source>
</evidence>
<name>A0A411HMR3_9GAMM</name>
<protein>
    <recommendedName>
        <fullName evidence="10">Peptidase S8/S53 domain-containing protein</fullName>
    </recommendedName>
</protein>
<dbReference type="Gene3D" id="3.50.30.30">
    <property type="match status" value="1"/>
</dbReference>
<dbReference type="Pfam" id="PF00082">
    <property type="entry name" value="Peptidase_S8"/>
    <property type="match status" value="1"/>
</dbReference>
<dbReference type="InterPro" id="IPR046450">
    <property type="entry name" value="PA_dom_sf"/>
</dbReference>
<evidence type="ECO:0000259" key="7">
    <source>
        <dbReference type="Pfam" id="PF02225"/>
    </source>
</evidence>
<evidence type="ECO:0000256" key="2">
    <source>
        <dbReference type="ARBA" id="ARBA00022801"/>
    </source>
</evidence>
<dbReference type="InterPro" id="IPR036852">
    <property type="entry name" value="Peptidase_S8/S53_dom_sf"/>
</dbReference>
<evidence type="ECO:0008006" key="10">
    <source>
        <dbReference type="Google" id="ProtNLM"/>
    </source>
</evidence>
<feature type="domain" description="Peptidase S8/S53" evidence="6">
    <location>
        <begin position="228"/>
        <end position="677"/>
    </location>
</feature>
<feature type="domain" description="PA" evidence="7">
    <location>
        <begin position="471"/>
        <end position="546"/>
    </location>
</feature>
<feature type="active site" description="Charge relay system" evidence="4 5">
    <location>
        <position position="237"/>
    </location>
</feature>